<reference evidence="3 4" key="1">
    <citation type="journal article" date="2018" name="Nat. Ecol. Evol.">
        <title>Shark genomes provide insights into elasmobranch evolution and the origin of vertebrates.</title>
        <authorList>
            <person name="Hara Y"/>
            <person name="Yamaguchi K"/>
            <person name="Onimaru K"/>
            <person name="Kadota M"/>
            <person name="Koyanagi M"/>
            <person name="Keeley SD"/>
            <person name="Tatsumi K"/>
            <person name="Tanaka K"/>
            <person name="Motone F"/>
            <person name="Kageyama Y"/>
            <person name="Nozu R"/>
            <person name="Adachi N"/>
            <person name="Nishimura O"/>
            <person name="Nakagawa R"/>
            <person name="Tanegashima C"/>
            <person name="Kiyatake I"/>
            <person name="Matsumoto R"/>
            <person name="Murakumo K"/>
            <person name="Nishida K"/>
            <person name="Terakita A"/>
            <person name="Kuratani S"/>
            <person name="Sato K"/>
            <person name="Hyodo S Kuraku.S."/>
        </authorList>
    </citation>
    <scope>NUCLEOTIDE SEQUENCE [LARGE SCALE GENOMIC DNA]</scope>
</reference>
<dbReference type="OrthoDB" id="9949627at2759"/>
<feature type="compositionally biased region" description="Polar residues" evidence="2">
    <location>
        <begin position="275"/>
        <end position="287"/>
    </location>
</feature>
<organism evidence="3 4">
    <name type="scientific">Scyliorhinus torazame</name>
    <name type="common">Cloudy catshark</name>
    <name type="synonym">Catulus torazame</name>
    <dbReference type="NCBI Taxonomy" id="75743"/>
    <lineage>
        <taxon>Eukaryota</taxon>
        <taxon>Metazoa</taxon>
        <taxon>Chordata</taxon>
        <taxon>Craniata</taxon>
        <taxon>Vertebrata</taxon>
        <taxon>Chondrichthyes</taxon>
        <taxon>Elasmobranchii</taxon>
        <taxon>Galeomorphii</taxon>
        <taxon>Galeoidea</taxon>
        <taxon>Carcharhiniformes</taxon>
        <taxon>Scyliorhinidae</taxon>
        <taxon>Scyliorhinus</taxon>
    </lineage>
</organism>
<keyword evidence="4" id="KW-1185">Reference proteome</keyword>
<sequence>MEPLYTLLRSEIKKFEKHVEDCRDSFDMVTLSRFLSGLTEQDAENVDSLQRVRHLANHLAKAKLPFKDSRSDIDNYISWLSAYMDYLRVLKEAFDDRIVIPLCENLYVNEDTESHRISSDSSNCSSPVSSKASSQKEWMKLPRTYQTAQPEVPMDSIPKIAKELFNVRRRWTLLLTNDTIKDEYFNPQSIADLCRMNTPEHLKKVLRLIPDIFYKCLLTADLSRQWLDLHECRYGLLNFPVAETKDFHTEGTTRKLCLVTAKQLSTHKEAKLMQSRDSQAVQTTSQESSEELDDVHCMKTRMEQEDLNFLVRREERLKTLEKETREAGFRVHDLLSQLELVKQENEQLQQRWDFEELQRTEEGVIKRKHRTNLRQMEELQRQLKLQKYRYRILEGDWMLELEIRPLLIRHMDTVSEGSAERRTATTWIK</sequence>
<comment type="caution">
    <text evidence="3">The sequence shown here is derived from an EMBL/GenBank/DDBJ whole genome shotgun (WGS) entry which is preliminary data.</text>
</comment>
<dbReference type="OMA" id="ARCTQYF"/>
<dbReference type="Proteomes" id="UP000288216">
    <property type="component" value="Unassembled WGS sequence"/>
</dbReference>
<protein>
    <submittedName>
        <fullName evidence="3">Uncharacterized protein</fullName>
    </submittedName>
</protein>
<feature type="coiled-coil region" evidence="1">
    <location>
        <begin position="331"/>
        <end position="396"/>
    </location>
</feature>
<dbReference type="PANTHER" id="PTHR35838:SF1">
    <property type="entry name" value="TRICHOHYALIN-LIKE"/>
    <property type="match status" value="1"/>
</dbReference>
<dbReference type="EMBL" id="BFAA01089122">
    <property type="protein sequence ID" value="GCB84778.1"/>
    <property type="molecule type" value="Genomic_DNA"/>
</dbReference>
<dbReference type="AlphaFoldDB" id="A0A401QH65"/>
<accession>A0A401QH65</accession>
<name>A0A401QH65_SCYTO</name>
<feature type="region of interest" description="Disordered" evidence="2">
    <location>
        <begin position="271"/>
        <end position="293"/>
    </location>
</feature>
<evidence type="ECO:0000313" key="3">
    <source>
        <dbReference type="EMBL" id="GCB84778.1"/>
    </source>
</evidence>
<evidence type="ECO:0000256" key="2">
    <source>
        <dbReference type="SAM" id="MobiDB-lite"/>
    </source>
</evidence>
<proteinExistence type="predicted"/>
<gene>
    <name evidence="3" type="ORF">scyTo_0025371</name>
</gene>
<keyword evidence="1" id="KW-0175">Coiled coil</keyword>
<dbReference type="PANTHER" id="PTHR35838">
    <property type="entry name" value="CHROMOSOME 21, WHOLE GENOME SHOTGUN SEQUENCE"/>
    <property type="match status" value="1"/>
</dbReference>
<evidence type="ECO:0000313" key="4">
    <source>
        <dbReference type="Proteomes" id="UP000288216"/>
    </source>
</evidence>
<evidence type="ECO:0000256" key="1">
    <source>
        <dbReference type="SAM" id="Coils"/>
    </source>
</evidence>